<evidence type="ECO:0000256" key="10">
    <source>
        <dbReference type="ARBA" id="ARBA00023288"/>
    </source>
</evidence>
<dbReference type="FunFam" id="3.30.40.10:FF:000115">
    <property type="entry name" value="probable E3 ubiquitin-protein ligase LOG2"/>
    <property type="match status" value="1"/>
</dbReference>
<dbReference type="InterPro" id="IPR001841">
    <property type="entry name" value="Znf_RING"/>
</dbReference>
<evidence type="ECO:0000256" key="6">
    <source>
        <dbReference type="ARBA" id="ARBA00022723"/>
    </source>
</evidence>
<feature type="region of interest" description="Disordered" evidence="13">
    <location>
        <begin position="1"/>
        <end position="114"/>
    </location>
</feature>
<dbReference type="PROSITE" id="PS50089">
    <property type="entry name" value="ZF_RING_2"/>
    <property type="match status" value="1"/>
</dbReference>
<keyword evidence="4" id="KW-0808">Transferase</keyword>
<dbReference type="InterPro" id="IPR045194">
    <property type="entry name" value="MGRN1/RNF157-like"/>
</dbReference>
<feature type="compositionally biased region" description="Basic residues" evidence="13">
    <location>
        <begin position="1"/>
        <end position="10"/>
    </location>
</feature>
<keyword evidence="5" id="KW-0519">Myristate</keyword>
<dbReference type="Proteomes" id="UP000886520">
    <property type="component" value="Chromosome 9"/>
</dbReference>
<evidence type="ECO:0000256" key="9">
    <source>
        <dbReference type="ARBA" id="ARBA00022833"/>
    </source>
</evidence>
<evidence type="ECO:0000256" key="11">
    <source>
        <dbReference type="ARBA" id="ARBA00025721"/>
    </source>
</evidence>
<evidence type="ECO:0000256" key="12">
    <source>
        <dbReference type="PROSITE-ProRule" id="PRU00175"/>
    </source>
</evidence>
<evidence type="ECO:0000256" key="13">
    <source>
        <dbReference type="SAM" id="MobiDB-lite"/>
    </source>
</evidence>
<keyword evidence="6" id="KW-0479">Metal-binding</keyword>
<dbReference type="SMART" id="SM00184">
    <property type="entry name" value="RING"/>
    <property type="match status" value="1"/>
</dbReference>
<keyword evidence="16" id="KW-1185">Reference proteome</keyword>
<dbReference type="GO" id="GO:0016567">
    <property type="term" value="P:protein ubiquitination"/>
    <property type="evidence" value="ECO:0007669"/>
    <property type="project" value="TreeGrafter"/>
</dbReference>
<keyword evidence="9" id="KW-0862">Zinc</keyword>
<evidence type="ECO:0000256" key="4">
    <source>
        <dbReference type="ARBA" id="ARBA00022679"/>
    </source>
</evidence>
<feature type="compositionally biased region" description="Low complexity" evidence="13">
    <location>
        <begin position="99"/>
        <end position="114"/>
    </location>
</feature>
<evidence type="ECO:0000313" key="16">
    <source>
        <dbReference type="Proteomes" id="UP000886520"/>
    </source>
</evidence>
<protein>
    <recommendedName>
        <fullName evidence="3">RING-type E3 ubiquitin transferase</fullName>
        <ecNumber evidence="3">2.3.2.27</ecNumber>
    </recommendedName>
</protein>
<dbReference type="Gene3D" id="3.30.40.10">
    <property type="entry name" value="Zinc/RING finger domain, C3HC4 (zinc finger)"/>
    <property type="match status" value="1"/>
</dbReference>
<evidence type="ECO:0000313" key="15">
    <source>
        <dbReference type="EMBL" id="KAI5075483.1"/>
    </source>
</evidence>
<proteinExistence type="inferred from homology"/>
<comment type="catalytic activity">
    <reaction evidence="1">
        <text>S-ubiquitinyl-[E2 ubiquitin-conjugating enzyme]-L-cysteine + [acceptor protein]-L-lysine = [E2 ubiquitin-conjugating enzyme]-L-cysteine + N(6)-ubiquitinyl-[acceptor protein]-L-lysine.</text>
        <dbReference type="EC" id="2.3.2.27"/>
    </reaction>
</comment>
<evidence type="ECO:0000256" key="3">
    <source>
        <dbReference type="ARBA" id="ARBA00012483"/>
    </source>
</evidence>
<comment type="similarity">
    <text evidence="11">Belongs to the RING-type zinc finger family. LOG2 subfamily.</text>
</comment>
<reference evidence="15" key="1">
    <citation type="submission" date="2021-01" db="EMBL/GenBank/DDBJ databases">
        <title>Adiantum capillus-veneris genome.</title>
        <authorList>
            <person name="Fang Y."/>
            <person name="Liao Q."/>
        </authorList>
    </citation>
    <scope>NUCLEOTIDE SEQUENCE</scope>
    <source>
        <strain evidence="15">H3</strain>
        <tissue evidence="15">Leaf</tissue>
    </source>
</reference>
<evidence type="ECO:0000259" key="14">
    <source>
        <dbReference type="PROSITE" id="PS50089"/>
    </source>
</evidence>
<dbReference type="PANTHER" id="PTHR22996">
    <property type="entry name" value="MAHOGUNIN"/>
    <property type="match status" value="1"/>
</dbReference>
<comment type="caution">
    <text evidence="15">The sequence shown here is derived from an EMBL/GenBank/DDBJ whole genome shotgun (WGS) entry which is preliminary data.</text>
</comment>
<dbReference type="InterPro" id="IPR013083">
    <property type="entry name" value="Znf_RING/FYVE/PHD"/>
</dbReference>
<dbReference type="GO" id="GO:0061630">
    <property type="term" value="F:ubiquitin protein ligase activity"/>
    <property type="evidence" value="ECO:0007669"/>
    <property type="project" value="UniProtKB-EC"/>
</dbReference>
<dbReference type="Pfam" id="PF26192">
    <property type="entry name" value="RNF157-like_N"/>
    <property type="match status" value="1"/>
</dbReference>
<name>A0A9D4UXQ2_ADICA</name>
<evidence type="ECO:0000256" key="8">
    <source>
        <dbReference type="ARBA" id="ARBA00022786"/>
    </source>
</evidence>
<feature type="compositionally biased region" description="Polar residues" evidence="13">
    <location>
        <begin position="76"/>
        <end position="89"/>
    </location>
</feature>
<accession>A0A9D4UXQ2</accession>
<evidence type="ECO:0000256" key="7">
    <source>
        <dbReference type="ARBA" id="ARBA00022771"/>
    </source>
</evidence>
<dbReference type="EC" id="2.3.2.27" evidence="3"/>
<dbReference type="InterPro" id="IPR058981">
    <property type="entry name" value="MGRN1/RNF157-like_N"/>
</dbReference>
<comment type="pathway">
    <text evidence="2">Protein modification; protein ubiquitination.</text>
</comment>
<feature type="compositionally biased region" description="Pro residues" evidence="13">
    <location>
        <begin position="36"/>
        <end position="46"/>
    </location>
</feature>
<dbReference type="SUPFAM" id="SSF57850">
    <property type="entry name" value="RING/U-box"/>
    <property type="match status" value="1"/>
</dbReference>
<evidence type="ECO:0000256" key="1">
    <source>
        <dbReference type="ARBA" id="ARBA00000900"/>
    </source>
</evidence>
<dbReference type="OrthoDB" id="1711136at2759"/>
<sequence>MGNGSSRHRRNESSVYPPQQMYSLPPGPVSYTSLPPYNPTRFPPPYYANYNGSVAPPGPRYYPHPSGRHEYPMLSPPSNLQWQQSSSASRPLELPSSDQQQSTTQQQTVTTQQQTVTIRNGVNIQKNTIKLTEDAENAGFYLLAFSYDADSPGSFNIFYFAKEDWRDGSIKPWNSNAFSPVRLTFEKGSGKKFEQASGTGIYLDAFDPILLEKEQAVEGCPLVIRAQTNLKDGQPDSSSTTEDIGAALPKSVNSQITQAVIERKDNGDCKVRVLRQIIWVDGVRYELKELYGVENTVDKSDIDEEDFGKECVICMSEPRDTAVMPCRHMCMCNGCATTFKSQMNRCPICRQPVEALLKIRI</sequence>
<gene>
    <name evidence="15" type="ORF">GOP47_0009559</name>
</gene>
<organism evidence="15 16">
    <name type="scientific">Adiantum capillus-veneris</name>
    <name type="common">Maidenhair fern</name>
    <dbReference type="NCBI Taxonomy" id="13818"/>
    <lineage>
        <taxon>Eukaryota</taxon>
        <taxon>Viridiplantae</taxon>
        <taxon>Streptophyta</taxon>
        <taxon>Embryophyta</taxon>
        <taxon>Tracheophyta</taxon>
        <taxon>Polypodiopsida</taxon>
        <taxon>Polypodiidae</taxon>
        <taxon>Polypodiales</taxon>
        <taxon>Pteridineae</taxon>
        <taxon>Pteridaceae</taxon>
        <taxon>Vittarioideae</taxon>
        <taxon>Adiantum</taxon>
    </lineage>
</organism>
<dbReference type="GO" id="GO:0008270">
    <property type="term" value="F:zinc ion binding"/>
    <property type="evidence" value="ECO:0007669"/>
    <property type="project" value="UniProtKB-KW"/>
</dbReference>
<feature type="domain" description="RING-type" evidence="14">
    <location>
        <begin position="311"/>
        <end position="350"/>
    </location>
</feature>
<dbReference type="PANTHER" id="PTHR22996:SF0">
    <property type="entry name" value="RE60872P-RELATED"/>
    <property type="match status" value="1"/>
</dbReference>
<dbReference type="CDD" id="cd16789">
    <property type="entry name" value="mRING-HC-C3HC5_MGRN1-like"/>
    <property type="match status" value="1"/>
</dbReference>
<dbReference type="Pfam" id="PF13920">
    <property type="entry name" value="zf-C3HC4_3"/>
    <property type="match status" value="1"/>
</dbReference>
<dbReference type="AlphaFoldDB" id="A0A9D4UXQ2"/>
<keyword evidence="8" id="KW-0833">Ubl conjugation pathway</keyword>
<evidence type="ECO:0000256" key="2">
    <source>
        <dbReference type="ARBA" id="ARBA00004906"/>
    </source>
</evidence>
<keyword evidence="10" id="KW-0449">Lipoprotein</keyword>
<dbReference type="EMBL" id="JABFUD020000009">
    <property type="protein sequence ID" value="KAI5075483.1"/>
    <property type="molecule type" value="Genomic_DNA"/>
</dbReference>
<evidence type="ECO:0000256" key="5">
    <source>
        <dbReference type="ARBA" id="ARBA00022707"/>
    </source>
</evidence>
<dbReference type="InterPro" id="IPR045195">
    <property type="entry name" value="LOG2-like_mRING_C3HC5"/>
</dbReference>
<feature type="compositionally biased region" description="Polar residues" evidence="13">
    <location>
        <begin position="13"/>
        <end position="22"/>
    </location>
</feature>
<keyword evidence="7 12" id="KW-0863">Zinc-finger</keyword>